<feature type="transmembrane region" description="Helical" evidence="5">
    <location>
        <begin position="534"/>
        <end position="552"/>
    </location>
</feature>
<dbReference type="GO" id="GO:0022857">
    <property type="term" value="F:transmembrane transporter activity"/>
    <property type="evidence" value="ECO:0007669"/>
    <property type="project" value="InterPro"/>
</dbReference>
<dbReference type="OrthoDB" id="410267at2759"/>
<dbReference type="GeneID" id="8296227"/>
<dbReference type="STRING" id="294747.C5M2I6"/>
<accession>C5M2I6</accession>
<evidence type="ECO:0000256" key="5">
    <source>
        <dbReference type="SAM" id="Phobius"/>
    </source>
</evidence>
<feature type="transmembrane region" description="Helical" evidence="5">
    <location>
        <begin position="116"/>
        <end position="137"/>
    </location>
</feature>
<reference evidence="6 7" key="1">
    <citation type="journal article" date="2009" name="Nature">
        <title>Evolution of pathogenicity and sexual reproduction in eight Candida genomes.</title>
        <authorList>
            <person name="Butler G."/>
            <person name="Rasmussen M.D."/>
            <person name="Lin M.F."/>
            <person name="Santos M.A."/>
            <person name="Sakthikumar S."/>
            <person name="Munro C.A."/>
            <person name="Rheinbay E."/>
            <person name="Grabherr M."/>
            <person name="Forche A."/>
            <person name="Reedy J.L."/>
            <person name="Agrafioti I."/>
            <person name="Arnaud M.B."/>
            <person name="Bates S."/>
            <person name="Brown A.J."/>
            <person name="Brunke S."/>
            <person name="Costanzo M.C."/>
            <person name="Fitzpatrick D.A."/>
            <person name="de Groot P.W."/>
            <person name="Harris D."/>
            <person name="Hoyer L.L."/>
            <person name="Hube B."/>
            <person name="Klis F.M."/>
            <person name="Kodira C."/>
            <person name="Lennard N."/>
            <person name="Logue M.E."/>
            <person name="Martin R."/>
            <person name="Neiman A.M."/>
            <person name="Nikolaou E."/>
            <person name="Quail M.A."/>
            <person name="Quinn J."/>
            <person name="Santos M.C."/>
            <person name="Schmitzberger F.F."/>
            <person name="Sherlock G."/>
            <person name="Shah P."/>
            <person name="Silverstein K.A."/>
            <person name="Skrzypek M.S."/>
            <person name="Soll D."/>
            <person name="Staggs R."/>
            <person name="Stansfield I."/>
            <person name="Stumpf M.P."/>
            <person name="Sudbery P.E."/>
            <person name="Srikantha T."/>
            <person name="Zeng Q."/>
            <person name="Berman J."/>
            <person name="Berriman M."/>
            <person name="Heitman J."/>
            <person name="Gow N.A."/>
            <person name="Lorenz M.C."/>
            <person name="Birren B.W."/>
            <person name="Kellis M."/>
            <person name="Cuomo C.A."/>
        </authorList>
    </citation>
    <scope>NUCLEOTIDE SEQUENCE [LARGE SCALE GENOMIC DNA]</scope>
    <source>
        <strain evidence="7">ATCC MYA-3404 / T1</strain>
    </source>
</reference>
<evidence type="ECO:0008006" key="8">
    <source>
        <dbReference type="Google" id="ProtNLM"/>
    </source>
</evidence>
<feature type="transmembrane region" description="Helical" evidence="5">
    <location>
        <begin position="158"/>
        <end position="176"/>
    </location>
</feature>
<dbReference type="InterPro" id="IPR011701">
    <property type="entry name" value="MFS"/>
</dbReference>
<organism evidence="6 7">
    <name type="scientific">Candida tropicalis (strain ATCC MYA-3404 / T1)</name>
    <name type="common">Yeast</name>
    <dbReference type="NCBI Taxonomy" id="294747"/>
    <lineage>
        <taxon>Eukaryota</taxon>
        <taxon>Fungi</taxon>
        <taxon>Dikarya</taxon>
        <taxon>Ascomycota</taxon>
        <taxon>Saccharomycotina</taxon>
        <taxon>Pichiomycetes</taxon>
        <taxon>Debaryomycetaceae</taxon>
        <taxon>Candida/Lodderomyces clade</taxon>
        <taxon>Candida</taxon>
    </lineage>
</organism>
<gene>
    <name evidence="6" type="ORF">CTRG_00275</name>
</gene>
<feature type="transmembrane region" description="Helical" evidence="5">
    <location>
        <begin position="426"/>
        <end position="447"/>
    </location>
</feature>
<dbReference type="HOGENOM" id="CLU_012596_0_1_1"/>
<feature type="transmembrane region" description="Helical" evidence="5">
    <location>
        <begin position="453"/>
        <end position="476"/>
    </location>
</feature>
<keyword evidence="4 5" id="KW-0472">Membrane</keyword>
<dbReference type="RefSeq" id="XP_002545494.1">
    <property type="nucleotide sequence ID" value="XM_002545448.1"/>
</dbReference>
<dbReference type="SUPFAM" id="SSF103473">
    <property type="entry name" value="MFS general substrate transporter"/>
    <property type="match status" value="2"/>
</dbReference>
<evidence type="ECO:0000256" key="4">
    <source>
        <dbReference type="ARBA" id="ARBA00023136"/>
    </source>
</evidence>
<dbReference type="PANTHER" id="PTHR21576:SF166">
    <property type="entry name" value="ADR278WP"/>
    <property type="match status" value="1"/>
</dbReference>
<keyword evidence="3 5" id="KW-1133">Transmembrane helix</keyword>
<feature type="transmembrane region" description="Helical" evidence="5">
    <location>
        <begin position="488"/>
        <end position="506"/>
    </location>
</feature>
<dbReference type="VEuPathDB" id="FungiDB:CTRG_00275"/>
<comment type="subcellular location">
    <subcellularLocation>
        <location evidence="1">Membrane</location>
        <topology evidence="1">Multi-pass membrane protein</topology>
    </subcellularLocation>
</comment>
<dbReference type="EMBL" id="GG692395">
    <property type="protein sequence ID" value="EER35536.1"/>
    <property type="molecule type" value="Genomic_DNA"/>
</dbReference>
<dbReference type="Pfam" id="PF07690">
    <property type="entry name" value="MFS_1"/>
    <property type="match status" value="1"/>
</dbReference>
<feature type="transmembrane region" description="Helical" evidence="5">
    <location>
        <begin position="182"/>
        <end position="206"/>
    </location>
</feature>
<feature type="transmembrane region" description="Helical" evidence="5">
    <location>
        <begin position="339"/>
        <end position="370"/>
    </location>
</feature>
<keyword evidence="2 5" id="KW-0812">Transmembrane</keyword>
<dbReference type="Gene3D" id="1.20.1250.20">
    <property type="entry name" value="MFS general substrate transporter like domains"/>
    <property type="match status" value="2"/>
</dbReference>
<evidence type="ECO:0000256" key="2">
    <source>
        <dbReference type="ARBA" id="ARBA00022692"/>
    </source>
</evidence>
<name>C5M2I6_CANTT</name>
<dbReference type="GO" id="GO:0000329">
    <property type="term" value="C:fungal-type vacuole membrane"/>
    <property type="evidence" value="ECO:0007669"/>
    <property type="project" value="TreeGrafter"/>
</dbReference>
<protein>
    <recommendedName>
        <fullName evidence="8">Nodulin-like domain-containing protein</fullName>
    </recommendedName>
</protein>
<sequence length="555" mass="60385">MSLFNARYDPKSSSSSSSHLPGRLTALITSILVALASGTPYLYGVYSPQFVKRIGLSASDSSTISLASNLGSGVGGYPGGLIIDHFGPQKSILLGSICIFVGYFTLHKIYEFKYDNLFIICLAMISAGFGSITSYFATLKASQANFPKHRGAAGSFPVSAYGFAATVFSIISATYFNGNTGGLLEFLAIFCGSMTFIGSFFIHIYLDHNDELPGDPEMQSPEILSPSPNYFDGNNNNTSSSAVIIEEELSLLSEPEAVVKAPATPMERDDSLKGSISFWGIGERTPRASVSLQESEANTLVENLRNENNSNTNNNLSNHWLFKYLPIPKVLQQENGKIFLIHYFIVSVSSGIGQMYIYTVGFIVTAQYYYGKNKQDRNGDGNESGDAVQSLQALQVSIISIGSFSGRLLAGFLSDFIHKKWHIQRLWIVQVTLILMALGQYITLANVNDKHLIALASAMIGGSYGLIFGTYPAVIADGFGTKHFSSNWGLVCTGPLITLWILNKLFGKIYDSNSDPEDGICYLGNGCYQGAFELSLALCSVTFIVTLILIYIQRK</sequence>
<dbReference type="eggNOG" id="ENOG502QQN9">
    <property type="taxonomic scope" value="Eukaryota"/>
</dbReference>
<feature type="transmembrane region" description="Helical" evidence="5">
    <location>
        <begin position="20"/>
        <end position="43"/>
    </location>
</feature>
<evidence type="ECO:0000256" key="1">
    <source>
        <dbReference type="ARBA" id="ARBA00004141"/>
    </source>
</evidence>
<evidence type="ECO:0000256" key="3">
    <source>
        <dbReference type="ARBA" id="ARBA00022989"/>
    </source>
</evidence>
<dbReference type="AlphaFoldDB" id="C5M2I6"/>
<evidence type="ECO:0000313" key="6">
    <source>
        <dbReference type="EMBL" id="EER35536.1"/>
    </source>
</evidence>
<evidence type="ECO:0000313" key="7">
    <source>
        <dbReference type="Proteomes" id="UP000002037"/>
    </source>
</evidence>
<dbReference type="PANTHER" id="PTHR21576">
    <property type="entry name" value="UNCHARACTERIZED NODULIN-LIKE PROTEIN"/>
    <property type="match status" value="1"/>
</dbReference>
<dbReference type="Proteomes" id="UP000002037">
    <property type="component" value="Unassembled WGS sequence"/>
</dbReference>
<proteinExistence type="predicted"/>
<dbReference type="KEGG" id="ctp:CTRG_00275"/>
<dbReference type="InterPro" id="IPR036259">
    <property type="entry name" value="MFS_trans_sf"/>
</dbReference>
<keyword evidence="7" id="KW-1185">Reference proteome</keyword>